<feature type="transmembrane region" description="Helical" evidence="9">
    <location>
        <begin position="98"/>
        <end position="119"/>
    </location>
</feature>
<keyword evidence="4" id="KW-1003">Cell membrane</keyword>
<name>A0A7X6N8E7_9VIBR</name>
<feature type="transmembrane region" description="Helical" evidence="9">
    <location>
        <begin position="147"/>
        <end position="166"/>
    </location>
</feature>
<keyword evidence="9" id="KW-0997">Cell inner membrane</keyword>
<dbReference type="PRINTS" id="PR00175">
    <property type="entry name" value="NAALASMPORT"/>
</dbReference>
<evidence type="ECO:0000256" key="3">
    <source>
        <dbReference type="ARBA" id="ARBA00022448"/>
    </source>
</evidence>
<dbReference type="EMBL" id="JAKNAX010000054">
    <property type="protein sequence ID" value="MDE1347790.1"/>
    <property type="molecule type" value="Genomic_DNA"/>
</dbReference>
<proteinExistence type="inferred from homology"/>
<dbReference type="GO" id="GO:0005886">
    <property type="term" value="C:plasma membrane"/>
    <property type="evidence" value="ECO:0007669"/>
    <property type="project" value="UniProtKB-SubCell"/>
</dbReference>
<evidence type="ECO:0000256" key="9">
    <source>
        <dbReference type="RuleBase" id="RU363064"/>
    </source>
</evidence>
<evidence type="ECO:0000256" key="5">
    <source>
        <dbReference type="ARBA" id="ARBA00022692"/>
    </source>
</evidence>
<dbReference type="Proteomes" id="UP001140978">
    <property type="component" value="Unassembled WGS sequence"/>
</dbReference>
<comment type="caution">
    <text evidence="10">The sequence shown here is derived from an EMBL/GenBank/DDBJ whole genome shotgun (WGS) entry which is preliminary data.</text>
</comment>
<dbReference type="AlphaFoldDB" id="A0A7X6N8E7"/>
<evidence type="ECO:0000256" key="2">
    <source>
        <dbReference type="ARBA" id="ARBA00009261"/>
    </source>
</evidence>
<keyword evidence="5 9" id="KW-0812">Transmembrane</keyword>
<dbReference type="GO" id="GO:0005283">
    <property type="term" value="F:amino acid:sodium symporter activity"/>
    <property type="evidence" value="ECO:0007669"/>
    <property type="project" value="InterPro"/>
</dbReference>
<feature type="transmembrane region" description="Helical" evidence="9">
    <location>
        <begin position="213"/>
        <end position="230"/>
    </location>
</feature>
<dbReference type="InterPro" id="IPR001463">
    <property type="entry name" value="Na/Ala_symport"/>
</dbReference>
<feature type="transmembrane region" description="Helical" evidence="9">
    <location>
        <begin position="61"/>
        <end position="86"/>
    </location>
</feature>
<feature type="transmembrane region" description="Helical" evidence="9">
    <location>
        <begin position="186"/>
        <end position="206"/>
    </location>
</feature>
<comment type="similarity">
    <text evidence="2 9">Belongs to the alanine or glycine:cation symporter (AGCS) (TC 2.A.25) family.</text>
</comment>
<organism evidence="10 11">
    <name type="scientific">Vibrio aestuarianus</name>
    <dbReference type="NCBI Taxonomy" id="28171"/>
    <lineage>
        <taxon>Bacteria</taxon>
        <taxon>Pseudomonadati</taxon>
        <taxon>Pseudomonadota</taxon>
        <taxon>Gammaproteobacteria</taxon>
        <taxon>Vibrionales</taxon>
        <taxon>Vibrionaceae</taxon>
        <taxon>Vibrio</taxon>
    </lineage>
</organism>
<evidence type="ECO:0000256" key="4">
    <source>
        <dbReference type="ARBA" id="ARBA00022475"/>
    </source>
</evidence>
<dbReference type="NCBIfam" id="TIGR00835">
    <property type="entry name" value="agcS"/>
    <property type="match status" value="1"/>
</dbReference>
<dbReference type="PANTHER" id="PTHR30330:SF3">
    <property type="entry name" value="TRANSCRIPTIONAL REGULATOR, LRP FAMILY"/>
    <property type="match status" value="1"/>
</dbReference>
<keyword evidence="7 9" id="KW-1133">Transmembrane helix</keyword>
<evidence type="ECO:0000313" key="11">
    <source>
        <dbReference type="Proteomes" id="UP001140978"/>
    </source>
</evidence>
<gene>
    <name evidence="10" type="ORF">L9X51_15285</name>
</gene>
<feature type="transmembrane region" description="Helical" evidence="9">
    <location>
        <begin position="378"/>
        <end position="404"/>
    </location>
</feature>
<feature type="transmembrane region" description="Helical" evidence="9">
    <location>
        <begin position="350"/>
        <end position="371"/>
    </location>
</feature>
<evidence type="ECO:0000256" key="7">
    <source>
        <dbReference type="ARBA" id="ARBA00022989"/>
    </source>
</evidence>
<dbReference type="Gene3D" id="1.20.1740.10">
    <property type="entry name" value="Amino acid/polyamine transporter I"/>
    <property type="match status" value="1"/>
</dbReference>
<evidence type="ECO:0000256" key="6">
    <source>
        <dbReference type="ARBA" id="ARBA00022847"/>
    </source>
</evidence>
<comment type="subcellular location">
    <subcellularLocation>
        <location evidence="9">Cell inner membrane</location>
        <topology evidence="9">Multi-pass membrane protein</topology>
    </subcellularLocation>
    <subcellularLocation>
        <location evidence="1">Cell membrane</location>
        <topology evidence="1">Multi-pass membrane protein</topology>
    </subcellularLocation>
</comment>
<sequence>MNNLQSILETVDSFIWGPPLLILLVGTGVYFTFRLGLIQFRHLPTALKMVFSKDKSSDKQGDVSSFAALCTALSATIGTGNIVGVATAIKLGGPGALFWMWLAALFGMATKYAECLLAVKYRKVDDKGQMVGGPMYYLQYGVGSKTLAVLFALFAIGVACFGIGTFPQVNAILDATEISFGVSREISAVVLTLLVAFVTVGGIKSIANVAGKIVPAMALFYIVACLSVIVSNSDKLLDAVSLVITSAFTSTAATGGFLGASIMLAIQSGIARGVFSNESGLGSAPMAAAAAKTDSCVKQGLISMTGTFFDTIIICTMTGLALILTGAWQSDFSGAAMTTYAFAVGLNAQTLGPMLVSIGLMFFAFTTILGWNYYGERCVVFLFGTKAVLPYKVIFIGLVASGAFLHLDMIWIIADIVNGLMAIPNLIGLIALRHVVMEETKLFFEKQPSNAVNTVQTQY</sequence>
<evidence type="ECO:0000256" key="1">
    <source>
        <dbReference type="ARBA" id="ARBA00004651"/>
    </source>
</evidence>
<feature type="transmembrane region" description="Helical" evidence="9">
    <location>
        <begin position="20"/>
        <end position="40"/>
    </location>
</feature>
<dbReference type="RefSeq" id="WP_172533251.1">
    <property type="nucleotide sequence ID" value="NZ_JAAKZJ010000029.1"/>
</dbReference>
<keyword evidence="3 9" id="KW-0813">Transport</keyword>
<dbReference type="PANTHER" id="PTHR30330">
    <property type="entry name" value="AGSS FAMILY TRANSPORTER, SODIUM-ALANINE"/>
    <property type="match status" value="1"/>
</dbReference>
<keyword evidence="6 9" id="KW-0769">Symport</keyword>
<keyword evidence="8 9" id="KW-0472">Membrane</keyword>
<feature type="transmembrane region" description="Helical" evidence="9">
    <location>
        <begin position="410"/>
        <end position="432"/>
    </location>
</feature>
<dbReference type="FunFam" id="1.20.1740.10:FF:000004">
    <property type="entry name" value="Sodium:alanine symporter family protein"/>
    <property type="match status" value="1"/>
</dbReference>
<evidence type="ECO:0000313" key="10">
    <source>
        <dbReference type="EMBL" id="MDE1347790.1"/>
    </source>
</evidence>
<reference evidence="10" key="1">
    <citation type="submission" date="2022-02" db="EMBL/GenBank/DDBJ databases">
        <title>Emergence and expansion in Europe of a Vibrio aestuarianus clonal complex pathogenic for oysters.</title>
        <authorList>
            <person name="Mesnil A."/>
            <person name="Travers M.-A."/>
        </authorList>
    </citation>
    <scope>NUCLEOTIDE SEQUENCE</scope>
    <source>
        <strain evidence="10">19_064_15T1</strain>
    </source>
</reference>
<dbReference type="Pfam" id="PF01235">
    <property type="entry name" value="Na_Ala_symp"/>
    <property type="match status" value="1"/>
</dbReference>
<protein>
    <submittedName>
        <fullName evidence="10">Sodium:alanine symporter family protein</fullName>
    </submittedName>
</protein>
<feature type="transmembrane region" description="Helical" evidence="9">
    <location>
        <begin position="242"/>
        <end position="266"/>
    </location>
</feature>
<evidence type="ECO:0000256" key="8">
    <source>
        <dbReference type="ARBA" id="ARBA00023136"/>
    </source>
</evidence>
<accession>A0A7X6N8E7</accession>
<dbReference type="PROSITE" id="PS00873">
    <property type="entry name" value="NA_ALANINE_SYMP"/>
    <property type="match status" value="1"/>
</dbReference>
<feature type="transmembrane region" description="Helical" evidence="9">
    <location>
        <begin position="308"/>
        <end position="330"/>
    </location>
</feature>